<sequence length="255" mass="28593">MIDLLRQELYKMVHQKSIQFSPLILFSLMLFVGFASIHTGDLNDYISQGFAAAQWLDILIIIASANIISMEFEHGTIKHLIAQHNQRLLIYLSKMIVIGIYCVVLHLCAFIFAIVVKYAVYGNSYPFSAIYDNHQTVMQNLLTSILSNLFSCLLVVTVVFLIASLSRTSSIAAVVGVLFIFMATAVSRILINTVGRALPSIKWNPGNMFNVAFQFLTPDVYQQSMLTNTQLVIGNLIWAVIFIALGYGAFKRKRI</sequence>
<comment type="caution">
    <text evidence="2">The sequence shown here is derived from an EMBL/GenBank/DDBJ whole genome shotgun (WGS) entry which is preliminary data.</text>
</comment>
<keyword evidence="1" id="KW-0812">Transmembrane</keyword>
<feature type="transmembrane region" description="Helical" evidence="1">
    <location>
        <begin position="45"/>
        <end position="68"/>
    </location>
</feature>
<evidence type="ECO:0000313" key="3">
    <source>
        <dbReference type="Proteomes" id="UP000604765"/>
    </source>
</evidence>
<organism evidence="2 3">
    <name type="scientific">Lentilactobacillus fungorum</name>
    <dbReference type="NCBI Taxonomy" id="2201250"/>
    <lineage>
        <taxon>Bacteria</taxon>
        <taxon>Bacillati</taxon>
        <taxon>Bacillota</taxon>
        <taxon>Bacilli</taxon>
        <taxon>Lactobacillales</taxon>
        <taxon>Lactobacillaceae</taxon>
        <taxon>Lentilactobacillus</taxon>
    </lineage>
</organism>
<feature type="transmembrane region" description="Helical" evidence="1">
    <location>
        <begin position="170"/>
        <end position="191"/>
    </location>
</feature>
<dbReference type="RefSeq" id="WP_203629638.1">
    <property type="nucleotide sequence ID" value="NZ_BNJR01000010.1"/>
</dbReference>
<evidence type="ECO:0000313" key="2">
    <source>
        <dbReference type="EMBL" id="GHP13603.1"/>
    </source>
</evidence>
<protein>
    <submittedName>
        <fullName evidence="2">Membrane protein</fullName>
    </submittedName>
</protein>
<keyword evidence="1" id="KW-0472">Membrane</keyword>
<dbReference type="PANTHER" id="PTHR37305">
    <property type="entry name" value="INTEGRAL MEMBRANE PROTEIN-RELATED"/>
    <property type="match status" value="1"/>
</dbReference>
<feature type="transmembrane region" description="Helical" evidence="1">
    <location>
        <begin position="141"/>
        <end position="163"/>
    </location>
</feature>
<dbReference type="Pfam" id="PF12730">
    <property type="entry name" value="ABC2_membrane_4"/>
    <property type="match status" value="1"/>
</dbReference>
<evidence type="ECO:0000256" key="1">
    <source>
        <dbReference type="SAM" id="Phobius"/>
    </source>
</evidence>
<reference evidence="2 3" key="1">
    <citation type="journal article" date="2021" name="Int. J. Syst. Evol. Microbiol.">
        <title>Lentilactobacillus fungorum sp. nov., isolated from spent mushroom substrates.</title>
        <authorList>
            <person name="Tohno M."/>
            <person name="Tanizawa Y."/>
            <person name="Kojima Y."/>
            <person name="Sakamoto M."/>
            <person name="Ohkuma M."/>
            <person name="Kobayashi H."/>
        </authorList>
    </citation>
    <scope>NUCLEOTIDE SEQUENCE [LARGE SCALE GENOMIC DNA]</scope>
    <source>
        <strain evidence="2 3">YK48G</strain>
    </source>
</reference>
<dbReference type="EMBL" id="BNJR01000010">
    <property type="protein sequence ID" value="GHP13603.1"/>
    <property type="molecule type" value="Genomic_DNA"/>
</dbReference>
<keyword evidence="1" id="KW-1133">Transmembrane helix</keyword>
<feature type="transmembrane region" description="Helical" evidence="1">
    <location>
        <begin position="88"/>
        <end position="121"/>
    </location>
</feature>
<name>A0ABQ3VY16_9LACO</name>
<dbReference type="Proteomes" id="UP000604765">
    <property type="component" value="Unassembled WGS sequence"/>
</dbReference>
<feature type="transmembrane region" description="Helical" evidence="1">
    <location>
        <begin position="231"/>
        <end position="250"/>
    </location>
</feature>
<accession>A0ABQ3VY16</accession>
<proteinExistence type="predicted"/>
<dbReference type="PANTHER" id="PTHR37305:SF1">
    <property type="entry name" value="MEMBRANE PROTEIN"/>
    <property type="match status" value="1"/>
</dbReference>
<gene>
    <name evidence="2" type="ORF">YK48G_10280</name>
</gene>
<feature type="transmembrane region" description="Helical" evidence="1">
    <location>
        <begin position="20"/>
        <end position="39"/>
    </location>
</feature>
<keyword evidence="3" id="KW-1185">Reference proteome</keyword>